<gene>
    <name evidence="1" type="ORF">SBA1_1460010</name>
</gene>
<proteinExistence type="predicted"/>
<evidence type="ECO:0000313" key="2">
    <source>
        <dbReference type="Proteomes" id="UP000238701"/>
    </source>
</evidence>
<dbReference type="AlphaFoldDB" id="A0A2U3K8A4"/>
<dbReference type="EMBL" id="OMOD01000053">
    <property type="protein sequence ID" value="SPF35879.1"/>
    <property type="molecule type" value="Genomic_DNA"/>
</dbReference>
<evidence type="ECO:0000313" key="1">
    <source>
        <dbReference type="EMBL" id="SPF35879.1"/>
    </source>
</evidence>
<dbReference type="Proteomes" id="UP000238701">
    <property type="component" value="Unassembled WGS sequence"/>
</dbReference>
<accession>A0A2U3K8A4</accession>
<protein>
    <submittedName>
        <fullName evidence="1">Uncharacterized protein</fullName>
    </submittedName>
</protein>
<reference evidence="2" key="1">
    <citation type="submission" date="2018-02" db="EMBL/GenBank/DDBJ databases">
        <authorList>
            <person name="Hausmann B."/>
        </authorList>
    </citation>
    <scope>NUCLEOTIDE SEQUENCE [LARGE SCALE GENOMIC DNA]</scope>
    <source>
        <strain evidence="2">Peat soil MAG SbA1</strain>
    </source>
</reference>
<sequence>MHSTSDVLCCGKYSIARRRLGPDMEKGGGAAGGGPEEALTMAVAAGASSVEAADASSGVRSVAELRARISSGWERIGTCVPGDGWTYDQHLGVWNRAAGGM</sequence>
<organism evidence="1 2">
    <name type="scientific">Candidatus Sulfotelmatobacter kueseliae</name>
    <dbReference type="NCBI Taxonomy" id="2042962"/>
    <lineage>
        <taxon>Bacteria</taxon>
        <taxon>Pseudomonadati</taxon>
        <taxon>Acidobacteriota</taxon>
        <taxon>Terriglobia</taxon>
        <taxon>Terriglobales</taxon>
        <taxon>Candidatus Korobacteraceae</taxon>
        <taxon>Candidatus Sulfotelmatobacter</taxon>
    </lineage>
</organism>
<name>A0A2U3K8A4_9BACT</name>